<feature type="transmembrane region" description="Helical" evidence="1">
    <location>
        <begin position="35"/>
        <end position="57"/>
    </location>
</feature>
<accession>A0A6G5AHF5</accession>
<evidence type="ECO:0000313" key="2">
    <source>
        <dbReference type="EMBL" id="NIE50018.1"/>
    </source>
</evidence>
<proteinExistence type="predicted"/>
<dbReference type="EMBL" id="GIKN01007745">
    <property type="protein sequence ID" value="NIE50018.1"/>
    <property type="molecule type" value="Transcribed_RNA"/>
</dbReference>
<sequence>MLGILLYTGNLEGGSERNGMSGARYSWPCPCFCALHLYLLVPSCIVVCRFNVLCTLLELITSKRYTRVAQQLHIGKKILRHATHFMLSATALVRFPIIVLKK</sequence>
<dbReference type="AlphaFoldDB" id="A0A6G5AHF5"/>
<keyword evidence="1" id="KW-0472">Membrane</keyword>
<reference evidence="2" key="1">
    <citation type="submission" date="2020-03" db="EMBL/GenBank/DDBJ databases">
        <title>A transcriptome and proteome of the tick Rhipicephalus microplus shaped by the genetic composition of its hosts and developmental stage.</title>
        <authorList>
            <person name="Garcia G.R."/>
            <person name="Ribeiro J.M.C."/>
            <person name="Maruyama S.R."/>
            <person name="Gardinasse L.G."/>
            <person name="Nelson K."/>
            <person name="Ferreira B.R."/>
            <person name="Andrade T.G."/>
            <person name="Santos I.K.F.M."/>
        </authorList>
    </citation>
    <scope>NUCLEOTIDE SEQUENCE</scope>
    <source>
        <strain evidence="2">NSGR</strain>
        <tissue evidence="2">Salivary glands</tissue>
    </source>
</reference>
<evidence type="ECO:0000256" key="1">
    <source>
        <dbReference type="SAM" id="Phobius"/>
    </source>
</evidence>
<organism evidence="2">
    <name type="scientific">Rhipicephalus microplus</name>
    <name type="common">Cattle tick</name>
    <name type="synonym">Boophilus microplus</name>
    <dbReference type="NCBI Taxonomy" id="6941"/>
    <lineage>
        <taxon>Eukaryota</taxon>
        <taxon>Metazoa</taxon>
        <taxon>Ecdysozoa</taxon>
        <taxon>Arthropoda</taxon>
        <taxon>Chelicerata</taxon>
        <taxon>Arachnida</taxon>
        <taxon>Acari</taxon>
        <taxon>Parasitiformes</taxon>
        <taxon>Ixodida</taxon>
        <taxon>Ixodoidea</taxon>
        <taxon>Ixodidae</taxon>
        <taxon>Rhipicephalinae</taxon>
        <taxon>Rhipicephalus</taxon>
        <taxon>Boophilus</taxon>
    </lineage>
</organism>
<name>A0A6G5AHF5_RHIMP</name>
<keyword evidence="1" id="KW-0812">Transmembrane</keyword>
<keyword evidence="1" id="KW-1133">Transmembrane helix</keyword>
<protein>
    <submittedName>
        <fullName evidence="2">Uncharacterized protein</fullName>
    </submittedName>
</protein>
<feature type="transmembrane region" description="Helical" evidence="1">
    <location>
        <begin position="78"/>
        <end position="99"/>
    </location>
</feature>